<gene>
    <name evidence="2" type="ORF">ZOSMA_221G00220</name>
</gene>
<dbReference type="EMBL" id="LFYR01000789">
    <property type="protein sequence ID" value="KMZ69111.1"/>
    <property type="molecule type" value="Genomic_DNA"/>
</dbReference>
<dbReference type="OrthoDB" id="2013011at2759"/>
<name>A0A0K9PJJ1_ZOSMR</name>
<evidence type="ECO:0000313" key="2">
    <source>
        <dbReference type="EMBL" id="KMZ69111.1"/>
    </source>
</evidence>
<dbReference type="InterPro" id="IPR056706">
    <property type="entry name" value="DUF7804"/>
</dbReference>
<evidence type="ECO:0000259" key="1">
    <source>
        <dbReference type="Pfam" id="PF25089"/>
    </source>
</evidence>
<proteinExistence type="predicted"/>
<dbReference type="AlphaFoldDB" id="A0A0K9PJJ1"/>
<accession>A0A0K9PJJ1</accession>
<keyword evidence="3" id="KW-1185">Reference proteome</keyword>
<organism evidence="2 3">
    <name type="scientific">Zostera marina</name>
    <name type="common">Eelgrass</name>
    <dbReference type="NCBI Taxonomy" id="29655"/>
    <lineage>
        <taxon>Eukaryota</taxon>
        <taxon>Viridiplantae</taxon>
        <taxon>Streptophyta</taxon>
        <taxon>Embryophyta</taxon>
        <taxon>Tracheophyta</taxon>
        <taxon>Spermatophyta</taxon>
        <taxon>Magnoliopsida</taxon>
        <taxon>Liliopsida</taxon>
        <taxon>Zosteraceae</taxon>
        <taxon>Zostera</taxon>
    </lineage>
</organism>
<dbReference type="PANTHER" id="PTHR35127">
    <property type="entry name" value="OS03G0736900 PROTEIN"/>
    <property type="match status" value="1"/>
</dbReference>
<protein>
    <recommendedName>
        <fullName evidence="1">DUF7804 domain-containing protein</fullName>
    </recommendedName>
</protein>
<dbReference type="Pfam" id="PF25089">
    <property type="entry name" value="DUF7804"/>
    <property type="match status" value="1"/>
</dbReference>
<dbReference type="PANTHER" id="PTHR35127:SF1">
    <property type="entry name" value="GENOME ASSEMBLY, CHROMOSOME: A10"/>
    <property type="match status" value="1"/>
</dbReference>
<evidence type="ECO:0000313" key="3">
    <source>
        <dbReference type="Proteomes" id="UP000036987"/>
    </source>
</evidence>
<reference evidence="3" key="1">
    <citation type="journal article" date="2016" name="Nature">
        <title>The genome of the seagrass Zostera marina reveals angiosperm adaptation to the sea.</title>
        <authorList>
            <person name="Olsen J.L."/>
            <person name="Rouze P."/>
            <person name="Verhelst B."/>
            <person name="Lin Y.-C."/>
            <person name="Bayer T."/>
            <person name="Collen J."/>
            <person name="Dattolo E."/>
            <person name="De Paoli E."/>
            <person name="Dittami S."/>
            <person name="Maumus F."/>
            <person name="Michel G."/>
            <person name="Kersting A."/>
            <person name="Lauritano C."/>
            <person name="Lohaus R."/>
            <person name="Toepel M."/>
            <person name="Tonon T."/>
            <person name="Vanneste K."/>
            <person name="Amirebrahimi M."/>
            <person name="Brakel J."/>
            <person name="Bostroem C."/>
            <person name="Chovatia M."/>
            <person name="Grimwood J."/>
            <person name="Jenkins J.W."/>
            <person name="Jueterbock A."/>
            <person name="Mraz A."/>
            <person name="Stam W.T."/>
            <person name="Tice H."/>
            <person name="Bornberg-Bauer E."/>
            <person name="Green P.J."/>
            <person name="Pearson G.A."/>
            <person name="Procaccini G."/>
            <person name="Duarte C.M."/>
            <person name="Schmutz J."/>
            <person name="Reusch T.B.H."/>
            <person name="Van de Peer Y."/>
        </authorList>
    </citation>
    <scope>NUCLEOTIDE SEQUENCE [LARGE SCALE GENOMIC DNA]</scope>
    <source>
        <strain evidence="3">cv. Finnish</strain>
    </source>
</reference>
<dbReference type="Proteomes" id="UP000036987">
    <property type="component" value="Unassembled WGS sequence"/>
</dbReference>
<sequence length="259" mass="28977">MATTATAISGFVNFGPKTIIRRRRDIVNVPIRNGGFNQISLRKNRLVIEATNNEDSIGAFSSRIDIEQIDEDLDMFRIESLAMNAESYDADNDNRNRSTISSEKLDEWTRGSIEEIIKNIEQAPFMVFVYSSSSADSTDSSGRFRLVTRPVGAQSWKSVTQKWDGIGSSTPDGIILVEELTVDEEEEENCRQSESLQGCKKRIWGVLVQGKGVGCNACYILHTFRVVSSVGASTHFYLVRANCFGDSIELQLKKSWLSR</sequence>
<dbReference type="OMA" id="ECGPACY"/>
<feature type="domain" description="DUF7804" evidence="1">
    <location>
        <begin position="100"/>
        <end position="187"/>
    </location>
</feature>
<comment type="caution">
    <text evidence="2">The sequence shown here is derived from an EMBL/GenBank/DDBJ whole genome shotgun (WGS) entry which is preliminary data.</text>
</comment>